<reference evidence="5 6" key="1">
    <citation type="journal article" date="2018" name="Plant J.">
        <title>Genome sequences of Chlorella sorokiniana UTEX 1602 and Micractinium conductrix SAG 241.80: implications to maltose excretion by a green alga.</title>
        <authorList>
            <person name="Arriola M.B."/>
            <person name="Velmurugan N."/>
            <person name="Zhang Y."/>
            <person name="Plunkett M.H."/>
            <person name="Hondzo H."/>
            <person name="Barney B.M."/>
        </authorList>
    </citation>
    <scope>NUCLEOTIDE SEQUENCE [LARGE SCALE GENOMIC DNA]</scope>
    <source>
        <strain evidence="6">UTEX 1602</strain>
    </source>
</reference>
<proteinExistence type="predicted"/>
<feature type="compositionally biased region" description="Basic and acidic residues" evidence="3">
    <location>
        <begin position="253"/>
        <end position="263"/>
    </location>
</feature>
<dbReference type="Gene3D" id="3.30.70.330">
    <property type="match status" value="2"/>
</dbReference>
<keyword evidence="1" id="KW-0507">mRNA processing</keyword>
<dbReference type="OrthoDB" id="10507423at2759"/>
<feature type="compositionally biased region" description="Gly residues" evidence="3">
    <location>
        <begin position="387"/>
        <end position="402"/>
    </location>
</feature>
<accession>A0A2P6TI45</accession>
<evidence type="ECO:0000256" key="3">
    <source>
        <dbReference type="SAM" id="MobiDB-lite"/>
    </source>
</evidence>
<dbReference type="InterPro" id="IPR012677">
    <property type="entry name" value="Nucleotide-bd_a/b_plait_sf"/>
</dbReference>
<dbReference type="InterPro" id="IPR050907">
    <property type="entry name" value="SRSF"/>
</dbReference>
<sequence>MGDVAHGRLCILSKLVHASERQWCRLVIPGAVLKLWQAMQREIKATGSDFTIIVQSPDGKRAWRFGARMTVQRPMLLELGPFYVDNSVREGDVVHLYRDLLSNAIYVDVQRGPASQAAAAAAALAAAVAGTALQDTAAGAAPADAAGTDLLPAVTIDPYVAAAAAAATAGVLPCQVWTQHMGKATVQRREPVAGGAAVPKKRSPAHSEDDSDGDWSPTARGGSRSRGGPAAAGPLPLRRKLADGQQASSRQSNSDEGRLRPLRQDVRRTFERFGSVTAVAMPAKQACAFITFGSPAAARRALQALSGRVLPELTGDDSAQLEYDWTHWDGAEQSEGEPERGSARPAAQQPCAQRSGGGSSGVSGAHGSASGSTSGSTRGGADARSSAGGGGGGGRPGAGGEGPVCHPEVEYFPESDPPSSTLVLTNLASGDWRPSKGTLFNLFRQYGYLNGVDMPPYKSCAFIKYQHVEAAQRALRALGGRVLPDITGRKWARLHYLRPQAK</sequence>
<dbReference type="AlphaFoldDB" id="A0A2P6TI45"/>
<name>A0A2P6TI45_CHLSO</name>
<dbReference type="SMART" id="SM00360">
    <property type="entry name" value="RRM"/>
    <property type="match status" value="2"/>
</dbReference>
<keyword evidence="2" id="KW-0694">RNA-binding</keyword>
<evidence type="ECO:0000256" key="1">
    <source>
        <dbReference type="ARBA" id="ARBA00023187"/>
    </source>
</evidence>
<dbReference type="PANTHER" id="PTHR23147">
    <property type="entry name" value="SERINE/ARGININE RICH SPLICING FACTOR"/>
    <property type="match status" value="1"/>
</dbReference>
<feature type="region of interest" description="Disordered" evidence="3">
    <location>
        <begin position="185"/>
        <end position="263"/>
    </location>
</feature>
<dbReference type="InterPro" id="IPR000504">
    <property type="entry name" value="RRM_dom"/>
</dbReference>
<feature type="domain" description="RRM" evidence="4">
    <location>
        <begin position="420"/>
        <end position="499"/>
    </location>
</feature>
<dbReference type="GO" id="GO:0008380">
    <property type="term" value="P:RNA splicing"/>
    <property type="evidence" value="ECO:0007669"/>
    <property type="project" value="UniProtKB-KW"/>
</dbReference>
<feature type="region of interest" description="Disordered" evidence="3">
    <location>
        <begin position="331"/>
        <end position="417"/>
    </location>
</feature>
<feature type="domain" description="RRM" evidence="4">
    <location>
        <begin position="264"/>
        <end position="328"/>
    </location>
</feature>
<protein>
    <submittedName>
        <fullName evidence="5">Negative growth regulatory</fullName>
    </submittedName>
</protein>
<evidence type="ECO:0000313" key="6">
    <source>
        <dbReference type="Proteomes" id="UP000239899"/>
    </source>
</evidence>
<dbReference type="Proteomes" id="UP000239899">
    <property type="component" value="Unassembled WGS sequence"/>
</dbReference>
<dbReference type="Pfam" id="PF00076">
    <property type="entry name" value="RRM_1"/>
    <property type="match status" value="2"/>
</dbReference>
<dbReference type="InterPro" id="IPR035979">
    <property type="entry name" value="RBD_domain_sf"/>
</dbReference>
<dbReference type="PROSITE" id="PS50102">
    <property type="entry name" value="RRM"/>
    <property type="match status" value="2"/>
</dbReference>
<feature type="compositionally biased region" description="Low complexity" evidence="3">
    <location>
        <begin position="219"/>
        <end position="236"/>
    </location>
</feature>
<evidence type="ECO:0000259" key="4">
    <source>
        <dbReference type="PROSITE" id="PS50102"/>
    </source>
</evidence>
<evidence type="ECO:0000313" key="5">
    <source>
        <dbReference type="EMBL" id="PRW33947.1"/>
    </source>
</evidence>
<dbReference type="EMBL" id="LHPG02000015">
    <property type="protein sequence ID" value="PRW33947.1"/>
    <property type="molecule type" value="Genomic_DNA"/>
</dbReference>
<comment type="caution">
    <text evidence="5">The sequence shown here is derived from an EMBL/GenBank/DDBJ whole genome shotgun (WGS) entry which is preliminary data.</text>
</comment>
<keyword evidence="6" id="KW-1185">Reference proteome</keyword>
<keyword evidence="1" id="KW-0508">mRNA splicing</keyword>
<feature type="compositionally biased region" description="Low complexity" evidence="3">
    <location>
        <begin position="343"/>
        <end position="354"/>
    </location>
</feature>
<dbReference type="SUPFAM" id="SSF54928">
    <property type="entry name" value="RNA-binding domain, RBD"/>
    <property type="match status" value="1"/>
</dbReference>
<organism evidence="5 6">
    <name type="scientific">Chlorella sorokiniana</name>
    <name type="common">Freshwater green alga</name>
    <dbReference type="NCBI Taxonomy" id="3076"/>
    <lineage>
        <taxon>Eukaryota</taxon>
        <taxon>Viridiplantae</taxon>
        <taxon>Chlorophyta</taxon>
        <taxon>core chlorophytes</taxon>
        <taxon>Trebouxiophyceae</taxon>
        <taxon>Chlorellales</taxon>
        <taxon>Chlorellaceae</taxon>
        <taxon>Chlorella clade</taxon>
        <taxon>Chlorella</taxon>
    </lineage>
</organism>
<gene>
    <name evidence="5" type="ORF">C2E21_7411</name>
</gene>
<dbReference type="GO" id="GO:0003723">
    <property type="term" value="F:RNA binding"/>
    <property type="evidence" value="ECO:0007669"/>
    <property type="project" value="UniProtKB-UniRule"/>
</dbReference>
<evidence type="ECO:0000256" key="2">
    <source>
        <dbReference type="PROSITE-ProRule" id="PRU00176"/>
    </source>
</evidence>
<feature type="compositionally biased region" description="Low complexity" evidence="3">
    <location>
        <begin position="362"/>
        <end position="386"/>
    </location>
</feature>